<accession>A0A2M6WUT1</accession>
<proteinExistence type="predicted"/>
<dbReference type="Pfam" id="PF21694">
    <property type="entry name" value="DNA_pol3_delta_C"/>
    <property type="match status" value="1"/>
</dbReference>
<dbReference type="Gene3D" id="1.20.272.10">
    <property type="match status" value="1"/>
</dbReference>
<organism evidence="2 3">
    <name type="scientific">Candidatus Campbellbacteria bacterium CG10_big_fil_rev_8_21_14_0_10_35_52</name>
    <dbReference type="NCBI Taxonomy" id="1974527"/>
    <lineage>
        <taxon>Bacteria</taxon>
        <taxon>Candidatus Campbelliibacteriota</taxon>
    </lineage>
</organism>
<name>A0A2M6WUT1_9BACT</name>
<dbReference type="EMBL" id="PFAA01000049">
    <property type="protein sequence ID" value="PIT96547.1"/>
    <property type="molecule type" value="Genomic_DNA"/>
</dbReference>
<dbReference type="Gene3D" id="3.40.50.300">
    <property type="entry name" value="P-loop containing nucleotide triphosphate hydrolases"/>
    <property type="match status" value="1"/>
</dbReference>
<evidence type="ECO:0000313" key="3">
    <source>
        <dbReference type="Proteomes" id="UP000230481"/>
    </source>
</evidence>
<protein>
    <recommendedName>
        <fullName evidence="1">DNA polymerase III delta subunit-like C-terminal domain-containing protein</fullName>
    </recommendedName>
</protein>
<comment type="caution">
    <text evidence="2">The sequence shown here is derived from an EMBL/GenBank/DDBJ whole genome shotgun (WGS) entry which is preliminary data.</text>
</comment>
<gene>
    <name evidence="2" type="ORF">COT82_02645</name>
</gene>
<dbReference type="AlphaFoldDB" id="A0A2M6WUT1"/>
<dbReference type="InterPro" id="IPR027417">
    <property type="entry name" value="P-loop_NTPase"/>
</dbReference>
<reference evidence="3" key="1">
    <citation type="submission" date="2017-09" db="EMBL/GenBank/DDBJ databases">
        <title>Depth-based differentiation of microbial function through sediment-hosted aquifers and enrichment of novel symbionts in the deep terrestrial subsurface.</title>
        <authorList>
            <person name="Probst A.J."/>
            <person name="Ladd B."/>
            <person name="Jarett J.K."/>
            <person name="Geller-Mcgrath D.E."/>
            <person name="Sieber C.M.K."/>
            <person name="Emerson J.B."/>
            <person name="Anantharaman K."/>
            <person name="Thomas B.C."/>
            <person name="Malmstrom R."/>
            <person name="Stieglmeier M."/>
            <person name="Klingl A."/>
            <person name="Woyke T."/>
            <person name="Ryan C.M."/>
            <person name="Banfield J.F."/>
        </authorList>
    </citation>
    <scope>NUCLEOTIDE SEQUENCE [LARGE SCALE GENOMIC DNA]</scope>
</reference>
<evidence type="ECO:0000259" key="1">
    <source>
        <dbReference type="Pfam" id="PF21694"/>
    </source>
</evidence>
<evidence type="ECO:0000313" key="2">
    <source>
        <dbReference type="EMBL" id="PIT96547.1"/>
    </source>
</evidence>
<dbReference type="Proteomes" id="UP000230481">
    <property type="component" value="Unassembled WGS sequence"/>
</dbReference>
<sequence>MIYLLYGTDTKKSRKKSRELLDSIFAKKPNVSYIRVDEENFNESAVEELIGGQGLFENKYIVVFDCLFLNKDIKDILLKNIKKISASQNIFIFLEEKLNKIELKKFEKYAEKIQRFENDGGRTSVRKEKFNIFALTDALGRRDRKGLWVLYQKAKMNNVSDEEIHGILFWQIKNMLLSSDAEDARDVGLNDFVFRKSLGFIKNYSYDELKKLLSALVSLYHDTRKGIHKMDTALERFILNI</sequence>
<feature type="domain" description="DNA polymerase III delta subunit-like C-terminal" evidence="1">
    <location>
        <begin position="131"/>
        <end position="240"/>
    </location>
</feature>
<dbReference type="InterPro" id="IPR048466">
    <property type="entry name" value="DNA_pol3_delta-like_C"/>
</dbReference>